<dbReference type="Gene3D" id="3.30.420.10">
    <property type="entry name" value="Ribonuclease H-like superfamily/Ribonuclease H"/>
    <property type="match status" value="1"/>
</dbReference>
<dbReference type="AlphaFoldDB" id="A0A2S4PJ13"/>
<name>A0A2S4PJ13_9PEZI</name>
<protein>
    <recommendedName>
        <fullName evidence="3">Integrase catalytic domain-containing protein</fullName>
    </recommendedName>
</protein>
<dbReference type="InterPro" id="IPR036397">
    <property type="entry name" value="RNaseH_sf"/>
</dbReference>
<sequence>MYMEYGPHFGDITKAWAVSQGIVWCNSPVAAKKPTGMIEKTVDVLQRVLKKKSLDPKNWPEYVQNSVFEVNRREIAHLLYSPSEIFLGFSLAGSLETKFPILQRQNMSTLLKNGDDTVFPTDDEHCCKAIDFILSRTQKRRKVLDASDLAKDKSAQKHDLGIRVNHKFNPGNLVMLYDHRESGKKLRATWRGPFIITGFGGDTGRSYTLRQINGKPIPRHYHGDSIKPFRLREGYIATNKEPNCQYFKISDLEKRPSSSQEINGLLQVILSLN</sequence>
<evidence type="ECO:0000313" key="2">
    <source>
        <dbReference type="Proteomes" id="UP000237438"/>
    </source>
</evidence>
<dbReference type="GO" id="GO:0003676">
    <property type="term" value="F:nucleic acid binding"/>
    <property type="evidence" value="ECO:0007669"/>
    <property type="project" value="InterPro"/>
</dbReference>
<organism evidence="1 2">
    <name type="scientific">Erysiphe pulchra</name>
    <dbReference type="NCBI Taxonomy" id="225359"/>
    <lineage>
        <taxon>Eukaryota</taxon>
        <taxon>Fungi</taxon>
        <taxon>Dikarya</taxon>
        <taxon>Ascomycota</taxon>
        <taxon>Pezizomycotina</taxon>
        <taxon>Leotiomycetes</taxon>
        <taxon>Erysiphales</taxon>
        <taxon>Erysiphaceae</taxon>
        <taxon>Erysiphe</taxon>
    </lineage>
</organism>
<reference evidence="1 2" key="1">
    <citation type="submission" date="2017-10" db="EMBL/GenBank/DDBJ databases">
        <title>Development of genomic resources for the powdery mildew, Erysiphe pulchra.</title>
        <authorList>
            <person name="Wadl P.A."/>
            <person name="Mack B.M."/>
            <person name="Moore G."/>
            <person name="Beltz S.B."/>
        </authorList>
    </citation>
    <scope>NUCLEOTIDE SEQUENCE [LARGE SCALE GENOMIC DNA]</scope>
    <source>
        <strain evidence="1">Cflorida</strain>
    </source>
</reference>
<feature type="non-terminal residue" evidence="1">
    <location>
        <position position="273"/>
    </location>
</feature>
<dbReference type="Proteomes" id="UP000237438">
    <property type="component" value="Unassembled WGS sequence"/>
</dbReference>
<keyword evidence="2" id="KW-1185">Reference proteome</keyword>
<evidence type="ECO:0000313" key="1">
    <source>
        <dbReference type="EMBL" id="POS82013.1"/>
    </source>
</evidence>
<gene>
    <name evidence="1" type="ORF">EPUL_006779</name>
</gene>
<accession>A0A2S4PJ13</accession>
<evidence type="ECO:0008006" key="3">
    <source>
        <dbReference type="Google" id="ProtNLM"/>
    </source>
</evidence>
<dbReference type="OrthoDB" id="3599004at2759"/>
<proteinExistence type="predicted"/>
<dbReference type="STRING" id="225359.A0A2S4PJ13"/>
<dbReference type="EMBL" id="PEDP01004992">
    <property type="protein sequence ID" value="POS82013.1"/>
    <property type="molecule type" value="Genomic_DNA"/>
</dbReference>
<comment type="caution">
    <text evidence="1">The sequence shown here is derived from an EMBL/GenBank/DDBJ whole genome shotgun (WGS) entry which is preliminary data.</text>
</comment>